<reference evidence="2 3" key="1">
    <citation type="submission" date="2019-02" db="EMBL/GenBank/DDBJ databases">
        <title>Deep-cultivation of Planctomycetes and their phenomic and genomic characterization uncovers novel biology.</title>
        <authorList>
            <person name="Wiegand S."/>
            <person name="Jogler M."/>
            <person name="Boedeker C."/>
            <person name="Pinto D."/>
            <person name="Vollmers J."/>
            <person name="Rivas-Marin E."/>
            <person name="Kohn T."/>
            <person name="Peeters S.H."/>
            <person name="Heuer A."/>
            <person name="Rast P."/>
            <person name="Oberbeckmann S."/>
            <person name="Bunk B."/>
            <person name="Jeske O."/>
            <person name="Meyerdierks A."/>
            <person name="Storesund J.E."/>
            <person name="Kallscheuer N."/>
            <person name="Luecker S."/>
            <person name="Lage O.M."/>
            <person name="Pohl T."/>
            <person name="Merkel B.J."/>
            <person name="Hornburger P."/>
            <person name="Mueller R.-W."/>
            <person name="Bruemmer F."/>
            <person name="Labrenz M."/>
            <person name="Spormann A.M."/>
            <person name="Op den Camp H."/>
            <person name="Overmann J."/>
            <person name="Amann R."/>
            <person name="Jetten M.S.M."/>
            <person name="Mascher T."/>
            <person name="Medema M.H."/>
            <person name="Devos D.P."/>
            <person name="Kaster A.-K."/>
            <person name="Ovreas L."/>
            <person name="Rohde M."/>
            <person name="Galperin M.Y."/>
            <person name="Jogler C."/>
        </authorList>
    </citation>
    <scope>NUCLEOTIDE SEQUENCE [LARGE SCALE GENOMIC DNA]</scope>
    <source>
        <strain evidence="2 3">Pla85_3_4</strain>
    </source>
</reference>
<gene>
    <name evidence="2" type="ORF">Pla8534_33670</name>
</gene>
<name>A0A518DUN5_9BACT</name>
<dbReference type="AlphaFoldDB" id="A0A518DUN5"/>
<evidence type="ECO:0000313" key="3">
    <source>
        <dbReference type="Proteomes" id="UP000317648"/>
    </source>
</evidence>
<dbReference type="KEGG" id="lcre:Pla8534_33670"/>
<feature type="chain" id="PRO_5021876457" evidence="1">
    <location>
        <begin position="23"/>
        <end position="135"/>
    </location>
</feature>
<keyword evidence="3" id="KW-1185">Reference proteome</keyword>
<protein>
    <submittedName>
        <fullName evidence="2">Uncharacterized protein</fullName>
    </submittedName>
</protein>
<keyword evidence="1" id="KW-0732">Signal</keyword>
<dbReference type="RefSeq" id="WP_145054275.1">
    <property type="nucleotide sequence ID" value="NZ_CP036433.1"/>
</dbReference>
<proteinExistence type="predicted"/>
<feature type="signal peptide" evidence="1">
    <location>
        <begin position="1"/>
        <end position="22"/>
    </location>
</feature>
<evidence type="ECO:0000256" key="1">
    <source>
        <dbReference type="SAM" id="SignalP"/>
    </source>
</evidence>
<dbReference type="EMBL" id="CP036433">
    <property type="protein sequence ID" value="QDU95552.1"/>
    <property type="molecule type" value="Genomic_DNA"/>
</dbReference>
<evidence type="ECO:0000313" key="2">
    <source>
        <dbReference type="EMBL" id="QDU95552.1"/>
    </source>
</evidence>
<sequence precursor="true">MLRYPMFAALLAALLLSTSGNAQEVQAVQAVYRPQATVAGAHVGPRANVQLVQYGHNHGYYGGHNHYGGFGGYGGYGGGYYRAYRPGLSIQVGPGYYGGYGGYGGGYGAYYGGGYGGYGGGYGGYGGYGGSYCPY</sequence>
<dbReference type="Proteomes" id="UP000317648">
    <property type="component" value="Chromosome"/>
</dbReference>
<accession>A0A518DUN5</accession>
<organism evidence="2 3">
    <name type="scientific">Lignipirellula cremea</name>
    <dbReference type="NCBI Taxonomy" id="2528010"/>
    <lineage>
        <taxon>Bacteria</taxon>
        <taxon>Pseudomonadati</taxon>
        <taxon>Planctomycetota</taxon>
        <taxon>Planctomycetia</taxon>
        <taxon>Pirellulales</taxon>
        <taxon>Pirellulaceae</taxon>
        <taxon>Lignipirellula</taxon>
    </lineage>
</organism>